<keyword evidence="3" id="KW-1185">Reference proteome</keyword>
<evidence type="ECO:0000313" key="2">
    <source>
        <dbReference type="EMBL" id="OSX79994.1"/>
    </source>
</evidence>
<dbReference type="EMBL" id="KV918783">
    <property type="protein sequence ID" value="OSX79994.1"/>
    <property type="molecule type" value="Genomic_DNA"/>
</dbReference>
<organism evidence="2 3">
    <name type="scientific">Porphyra umbilicalis</name>
    <name type="common">Purple laver</name>
    <name type="synonym">Red alga</name>
    <dbReference type="NCBI Taxonomy" id="2786"/>
    <lineage>
        <taxon>Eukaryota</taxon>
        <taxon>Rhodophyta</taxon>
        <taxon>Bangiophyceae</taxon>
        <taxon>Bangiales</taxon>
        <taxon>Bangiaceae</taxon>
        <taxon>Porphyra</taxon>
    </lineage>
</organism>
<dbReference type="PANTHER" id="PTHR34305:SF1">
    <property type="entry name" value="SWIM-TYPE DOMAIN-CONTAINING PROTEIN"/>
    <property type="match status" value="1"/>
</dbReference>
<feature type="compositionally biased region" description="Basic residues" evidence="1">
    <location>
        <begin position="99"/>
        <end position="114"/>
    </location>
</feature>
<feature type="region of interest" description="Disordered" evidence="1">
    <location>
        <begin position="356"/>
        <end position="376"/>
    </location>
</feature>
<accession>A0A1X6PGL0</accession>
<feature type="region of interest" description="Disordered" evidence="1">
    <location>
        <begin position="1153"/>
        <end position="1179"/>
    </location>
</feature>
<evidence type="ECO:0000256" key="1">
    <source>
        <dbReference type="SAM" id="MobiDB-lite"/>
    </source>
</evidence>
<reference evidence="2 3" key="1">
    <citation type="submission" date="2017-03" db="EMBL/GenBank/DDBJ databases">
        <title>WGS assembly of Porphyra umbilicalis.</title>
        <authorList>
            <person name="Brawley S.H."/>
            <person name="Blouin N.A."/>
            <person name="Ficko-Blean E."/>
            <person name="Wheeler G.L."/>
            <person name="Lohr M."/>
            <person name="Goodson H.V."/>
            <person name="Jenkins J.W."/>
            <person name="Blaby-Haas C.E."/>
            <person name="Helliwell K.E."/>
            <person name="Chan C."/>
            <person name="Marriage T."/>
            <person name="Bhattacharya D."/>
            <person name="Klein A.S."/>
            <person name="Badis Y."/>
            <person name="Brodie J."/>
            <person name="Cao Y."/>
            <person name="Collen J."/>
            <person name="Dittami S.M."/>
            <person name="Gachon C.M."/>
            <person name="Green B.R."/>
            <person name="Karpowicz S."/>
            <person name="Kim J.W."/>
            <person name="Kudahl U."/>
            <person name="Lin S."/>
            <person name="Michel G."/>
            <person name="Mittag M."/>
            <person name="Olson B.J."/>
            <person name="Pangilinan J."/>
            <person name="Peng Y."/>
            <person name="Qiu H."/>
            <person name="Shu S."/>
            <person name="Singer J.T."/>
            <person name="Smith A.G."/>
            <person name="Sprecher B.N."/>
            <person name="Wagner V."/>
            <person name="Wang W."/>
            <person name="Wang Z.-Y."/>
            <person name="Yan J."/>
            <person name="Yarish C."/>
            <person name="Zoeuner-Riek S."/>
            <person name="Zhuang Y."/>
            <person name="Zou Y."/>
            <person name="Lindquist E.A."/>
            <person name="Grimwood J."/>
            <person name="Barry K."/>
            <person name="Rokhsar D.S."/>
            <person name="Schmutz J."/>
            <person name="Stiller J.W."/>
            <person name="Grossman A.R."/>
            <person name="Prochnik S.E."/>
        </authorList>
    </citation>
    <scope>NUCLEOTIDE SEQUENCE [LARGE SCALE GENOMIC DNA]</scope>
    <source>
        <strain evidence="2">4086291</strain>
    </source>
</reference>
<evidence type="ECO:0000313" key="3">
    <source>
        <dbReference type="Proteomes" id="UP000218209"/>
    </source>
</evidence>
<dbReference type="PANTHER" id="PTHR34305">
    <property type="entry name" value="EXPRESSED PROTEIN"/>
    <property type="match status" value="1"/>
</dbReference>
<name>A0A1X6PGL0_PORUM</name>
<sequence>MAPPLGSYATGICRSGPSPPRQRRFFATSGSPVHPRFPPTLHHGDPLSLGAMHCLMVRMEKPVEYTGVWSSTDTPVGGLPMGDDGDGSSGAAAPEMGQRRRGGVHGLGGRRKRTGRNTLDKLEEGYLRALASTLSDYGLDRWIFEYFQGSILPHYTSALESFVQGAHDGAFRGEVWHMEAFVGAVARFNKNDQPKSGNREGVSCWVASHGNIACTCMGSTKYEAGLDPKAVTVPHSRCSHASAFLRAVTTLADASGEPPRSLLMYFGERFQEPGVRPAVSVGRAKTLAGGKTNYLDEIEVYDTGNLPVAIVVSGTGLRRVPARIKCARDATRCCYFDLSRSTSCSHVLQTRALRQSDATRRPKRVPARARPPEQGQRRISAFNCKRRILVDVKVFDHARRKQPYTIPAPTQCCKCGAARGAAESKPAPEGTMLSHMGFVTMILDGYKCTCCMVWVCADGREEGIVILSPATEATASLVRHFCQDVSLEGDPFTKVFRSWWVLAKGRSAAGVMRSVSASRSRRTILRLMSTGLALMGKNPPDWPFNCGDCCDGERFRVVTVDGIWVGYLKRLVANYDKAYSEGCAPDKELLQVASLITSEWVRRFLRLCLNHPKEAVAVTDDQRKTACVALSILCLVAVSPSFVSSTRVCTAPVSVRVRAMLSELWHLPTCSVSLAKGHLAATTKVITAAVAAQRPVADTSAELQLQASLPNRNGPMGIPPAGAVHVSAAAVPFSAAGDLGAGVGQVPPAVVPQVPFGAGVVPVFSTNSIDGWLSSTRALPDNMAQGLLSLVVAIVVDPAVSPFKPQHVAPLRRLAAILRLSSAAADIVSLKSAATADPEAVVPPGVNSSVVVLLREVTMLLVFLTSGPVARGVADSLDDVCATVEAYHAGRMPEIGSAAAVQGTWSGVGKTPAEMRAFFVSVFPHATDDPMLTGMFFPGRFQCRASAFATQKKPDTGTCTKNYQTARKSFTPGVFIICSACSHSRVLGFVILDQREGPPALLNAIITRFPVLPEYIVYDFGCGAVRSALSKLPRVLAASTVTSDQVHFVHHDCSVAFDPRSLGTLTKANTVAHEQRNWAIKLLARVLRASGQGDYTRVLAYHMFVHNVRAHARSAAVAALPDVYDFGRFYFSREACLCGCGHVEAVPFGEELAVSSSEDEEDVPVIGSSSSSSDEGGSE</sequence>
<feature type="region of interest" description="Disordered" evidence="1">
    <location>
        <begin position="74"/>
        <end position="114"/>
    </location>
</feature>
<dbReference type="Proteomes" id="UP000218209">
    <property type="component" value="Unassembled WGS sequence"/>
</dbReference>
<dbReference type="OrthoDB" id="5598737at2759"/>
<proteinExistence type="predicted"/>
<feature type="region of interest" description="Disordered" evidence="1">
    <location>
        <begin position="1"/>
        <end position="39"/>
    </location>
</feature>
<feature type="compositionally biased region" description="Low complexity" evidence="1">
    <location>
        <begin position="1167"/>
        <end position="1179"/>
    </location>
</feature>
<protein>
    <submittedName>
        <fullName evidence="2">Uncharacterized protein</fullName>
    </submittedName>
</protein>
<gene>
    <name evidence="2" type="ORF">BU14_0066s0047</name>
</gene>
<dbReference type="AlphaFoldDB" id="A0A1X6PGL0"/>